<protein>
    <submittedName>
        <fullName evidence="1">Uncharacterized protein</fullName>
    </submittedName>
</protein>
<name>A0AC60NXR5_IXOPE</name>
<comment type="caution">
    <text evidence="1">The sequence shown here is derived from an EMBL/GenBank/DDBJ whole genome shotgun (WGS) entry which is preliminary data.</text>
</comment>
<evidence type="ECO:0000313" key="1">
    <source>
        <dbReference type="EMBL" id="KAG0411873.1"/>
    </source>
</evidence>
<dbReference type="Proteomes" id="UP000805193">
    <property type="component" value="Unassembled WGS sequence"/>
</dbReference>
<reference evidence="1 2" key="1">
    <citation type="journal article" date="2020" name="Cell">
        <title>Large-Scale Comparative Analyses of Tick Genomes Elucidate Their Genetic Diversity and Vector Capacities.</title>
        <authorList>
            <consortium name="Tick Genome and Microbiome Consortium (TIGMIC)"/>
            <person name="Jia N."/>
            <person name="Wang J."/>
            <person name="Shi W."/>
            <person name="Du L."/>
            <person name="Sun Y."/>
            <person name="Zhan W."/>
            <person name="Jiang J.F."/>
            <person name="Wang Q."/>
            <person name="Zhang B."/>
            <person name="Ji P."/>
            <person name="Bell-Sakyi L."/>
            <person name="Cui X.M."/>
            <person name="Yuan T.T."/>
            <person name="Jiang B.G."/>
            <person name="Yang W.F."/>
            <person name="Lam T.T."/>
            <person name="Chang Q.C."/>
            <person name="Ding S.J."/>
            <person name="Wang X.J."/>
            <person name="Zhu J.G."/>
            <person name="Ruan X.D."/>
            <person name="Zhao L."/>
            <person name="Wei J.T."/>
            <person name="Ye R.Z."/>
            <person name="Que T.C."/>
            <person name="Du C.H."/>
            <person name="Zhou Y.H."/>
            <person name="Cheng J.X."/>
            <person name="Dai P.F."/>
            <person name="Guo W.B."/>
            <person name="Han X.H."/>
            <person name="Huang E.J."/>
            <person name="Li L.F."/>
            <person name="Wei W."/>
            <person name="Gao Y.C."/>
            <person name="Liu J.Z."/>
            <person name="Shao H.Z."/>
            <person name="Wang X."/>
            <person name="Wang C.C."/>
            <person name="Yang T.C."/>
            <person name="Huo Q.B."/>
            <person name="Li W."/>
            <person name="Chen H.Y."/>
            <person name="Chen S.E."/>
            <person name="Zhou L.G."/>
            <person name="Ni X.B."/>
            <person name="Tian J.H."/>
            <person name="Sheng Y."/>
            <person name="Liu T."/>
            <person name="Pan Y.S."/>
            <person name="Xia L.Y."/>
            <person name="Li J."/>
            <person name="Zhao F."/>
            <person name="Cao W.C."/>
        </authorList>
    </citation>
    <scope>NUCLEOTIDE SEQUENCE [LARGE SCALE GENOMIC DNA]</scope>
    <source>
        <strain evidence="1">Iper-2018</strain>
    </source>
</reference>
<sequence length="109" mass="12214">MAVESRSCRAMCQLNAQRWGISERESDYKWFAPLFILHVSNLRRCVGRALGRFDDPAAVSSSLGRSGRRGALDRRVPMRPARRCQRVGSSLAGCNSSFLLDSFDPQPHC</sequence>
<keyword evidence="2" id="KW-1185">Reference proteome</keyword>
<accession>A0AC60NXR5</accession>
<dbReference type="EMBL" id="JABSTQ010011397">
    <property type="protein sequence ID" value="KAG0411873.1"/>
    <property type="molecule type" value="Genomic_DNA"/>
</dbReference>
<proteinExistence type="predicted"/>
<organism evidence="1 2">
    <name type="scientific">Ixodes persulcatus</name>
    <name type="common">Taiga tick</name>
    <dbReference type="NCBI Taxonomy" id="34615"/>
    <lineage>
        <taxon>Eukaryota</taxon>
        <taxon>Metazoa</taxon>
        <taxon>Ecdysozoa</taxon>
        <taxon>Arthropoda</taxon>
        <taxon>Chelicerata</taxon>
        <taxon>Arachnida</taxon>
        <taxon>Acari</taxon>
        <taxon>Parasitiformes</taxon>
        <taxon>Ixodida</taxon>
        <taxon>Ixodoidea</taxon>
        <taxon>Ixodidae</taxon>
        <taxon>Ixodinae</taxon>
        <taxon>Ixodes</taxon>
    </lineage>
</organism>
<evidence type="ECO:0000313" key="2">
    <source>
        <dbReference type="Proteomes" id="UP000805193"/>
    </source>
</evidence>
<gene>
    <name evidence="1" type="ORF">HPB47_011011</name>
</gene>